<feature type="transmembrane region" description="Helical" evidence="1">
    <location>
        <begin position="155"/>
        <end position="175"/>
    </location>
</feature>
<gene>
    <name evidence="2" type="ordered locus">Fleli_0607</name>
</gene>
<proteinExistence type="predicted"/>
<dbReference type="OrthoDB" id="7058586at2"/>
<organism evidence="2 3">
    <name type="scientific">Bernardetia litoralis (strain ATCC 23117 / DSM 6794 / NBRC 15988 / NCIMB 1366 / Fx l1 / Sio-4)</name>
    <name type="common">Flexibacter litoralis</name>
    <dbReference type="NCBI Taxonomy" id="880071"/>
    <lineage>
        <taxon>Bacteria</taxon>
        <taxon>Pseudomonadati</taxon>
        <taxon>Bacteroidota</taxon>
        <taxon>Cytophagia</taxon>
        <taxon>Cytophagales</taxon>
        <taxon>Bernardetiaceae</taxon>
        <taxon>Bernardetia</taxon>
    </lineage>
</organism>
<dbReference type="HOGENOM" id="CLU_908370_0_0_10"/>
<keyword evidence="3" id="KW-1185">Reference proteome</keyword>
<evidence type="ECO:0000313" key="3">
    <source>
        <dbReference type="Proteomes" id="UP000006054"/>
    </source>
</evidence>
<reference evidence="3" key="1">
    <citation type="submission" date="2012-06" db="EMBL/GenBank/DDBJ databases">
        <title>The complete genome of Flexibacter litoralis DSM 6794.</title>
        <authorList>
            <person name="Lucas S."/>
            <person name="Copeland A."/>
            <person name="Lapidus A."/>
            <person name="Glavina del Rio T."/>
            <person name="Dalin E."/>
            <person name="Tice H."/>
            <person name="Bruce D."/>
            <person name="Goodwin L."/>
            <person name="Pitluck S."/>
            <person name="Peters L."/>
            <person name="Ovchinnikova G."/>
            <person name="Lu M."/>
            <person name="Kyrpides N."/>
            <person name="Mavromatis K."/>
            <person name="Ivanova N."/>
            <person name="Brettin T."/>
            <person name="Detter J.C."/>
            <person name="Han C."/>
            <person name="Larimer F."/>
            <person name="Land M."/>
            <person name="Hauser L."/>
            <person name="Markowitz V."/>
            <person name="Cheng J.-F."/>
            <person name="Hugenholtz P."/>
            <person name="Woyke T."/>
            <person name="Wu D."/>
            <person name="Spring S."/>
            <person name="Lang E."/>
            <person name="Kopitz M."/>
            <person name="Brambilla E."/>
            <person name="Klenk H.-P."/>
            <person name="Eisen J.A."/>
        </authorList>
    </citation>
    <scope>NUCLEOTIDE SEQUENCE [LARGE SCALE GENOMIC DNA]</scope>
    <source>
        <strain evidence="3">ATCC 23117 / DSM 6794 / NBRC 15988 / NCIMB 1366 / Sio-4</strain>
    </source>
</reference>
<keyword evidence="1" id="KW-0472">Membrane</keyword>
<feature type="transmembrane region" description="Helical" evidence="1">
    <location>
        <begin position="123"/>
        <end position="143"/>
    </location>
</feature>
<dbReference type="KEGG" id="fli:Fleli_0607"/>
<evidence type="ECO:0000256" key="1">
    <source>
        <dbReference type="SAM" id="Phobius"/>
    </source>
</evidence>
<dbReference type="eggNOG" id="COG1714">
    <property type="taxonomic scope" value="Bacteria"/>
</dbReference>
<keyword evidence="1" id="KW-0812">Transmembrane</keyword>
<keyword evidence="1" id="KW-1133">Transmembrane helix</keyword>
<sequence length="306" mass="35532">MSYSVHRLNIQNHFHIIGRQDGITGDTIKANDEIVFCASCQSVFLKDSWEYMSKNHCNQSETLDFVPSPVPKLVVSRNSKNKRNRNEIVIFEIRNEFLHATDAILKEFIVGFVDFFVEALAKIALLLLLVSPFALIALIFTFILKTFNIEINAAIIFFILLFSTVAGILASYLLGHYFSKKLRNSLNFNLENISLINYRPKLKILQTGIEVEKKFYYYNQIARINSYKTGKNHKLAIEFKDKHTITKEFPAKDYERTKPFYLALAWAAQFVEINFYTRDEREYGLMKSIEKNYAGRIWVADNFIAS</sequence>
<dbReference type="AlphaFoldDB" id="I4AGI6"/>
<accession>I4AGI6</accession>
<dbReference type="EMBL" id="CP003345">
    <property type="protein sequence ID" value="AFM03071.1"/>
    <property type="molecule type" value="Genomic_DNA"/>
</dbReference>
<protein>
    <submittedName>
        <fullName evidence="2">Uncharacterized protein</fullName>
    </submittedName>
</protein>
<dbReference type="RefSeq" id="WP_014796531.1">
    <property type="nucleotide sequence ID" value="NC_018018.1"/>
</dbReference>
<name>I4AGI6_BERLS</name>
<dbReference type="Proteomes" id="UP000006054">
    <property type="component" value="Chromosome"/>
</dbReference>
<evidence type="ECO:0000313" key="2">
    <source>
        <dbReference type="EMBL" id="AFM03071.1"/>
    </source>
</evidence>